<protein>
    <recommendedName>
        <fullName evidence="3">Aminoglycoside phosphotransferase domain-containing protein</fullName>
    </recommendedName>
</protein>
<sequence>MELAEWCARWLGAAPVGELFRAGHLSVVRGLELADGRRVVVKCRVADEARVRGCVGVQRHLAGAGFPCPAPLAGPELLACPVPLAEPELLGEEVVTAEEYVSRGEQLGGSGVDRARPFAEALARLVGLAPSPGAAGPLSPAPPWVGWEHAGAGVWPWPDDLDADLNAHPGPGWLDDLGRRVRERLLGTRLPAVVGHGDFESQNVWWRGGELLAVHDWDSVVALPEPAVAGAAAAVFTETGRAAERATVEESARFLECYVRARDVGWGREEWGVAWAAGLWVRAFNAKKAVVAGAGRELLDQLAAQAEARLRLMD</sequence>
<name>A0A7X0P643_9ACTN</name>
<evidence type="ECO:0008006" key="3">
    <source>
        <dbReference type="Google" id="ProtNLM"/>
    </source>
</evidence>
<keyword evidence="2" id="KW-1185">Reference proteome</keyword>
<gene>
    <name evidence="1" type="ORF">HD593_010760</name>
</gene>
<dbReference type="Proteomes" id="UP000565579">
    <property type="component" value="Unassembled WGS sequence"/>
</dbReference>
<dbReference type="SUPFAM" id="SSF56112">
    <property type="entry name" value="Protein kinase-like (PK-like)"/>
    <property type="match status" value="1"/>
</dbReference>
<accession>A0A7X0P643</accession>
<evidence type="ECO:0000313" key="2">
    <source>
        <dbReference type="Proteomes" id="UP000565579"/>
    </source>
</evidence>
<dbReference type="InterPro" id="IPR011009">
    <property type="entry name" value="Kinase-like_dom_sf"/>
</dbReference>
<dbReference type="EMBL" id="JACHMI010000001">
    <property type="protein sequence ID" value="MBB6555965.1"/>
    <property type="molecule type" value="Genomic_DNA"/>
</dbReference>
<comment type="caution">
    <text evidence="1">The sequence shown here is derived from an EMBL/GenBank/DDBJ whole genome shotgun (WGS) entry which is preliminary data.</text>
</comment>
<organism evidence="1 2">
    <name type="scientific">Nonomuraea rubra</name>
    <dbReference type="NCBI Taxonomy" id="46180"/>
    <lineage>
        <taxon>Bacteria</taxon>
        <taxon>Bacillati</taxon>
        <taxon>Actinomycetota</taxon>
        <taxon>Actinomycetes</taxon>
        <taxon>Streptosporangiales</taxon>
        <taxon>Streptosporangiaceae</taxon>
        <taxon>Nonomuraea</taxon>
    </lineage>
</organism>
<proteinExistence type="predicted"/>
<dbReference type="RefSeq" id="WP_185110464.1">
    <property type="nucleotide sequence ID" value="NZ_JACHMI010000001.1"/>
</dbReference>
<evidence type="ECO:0000313" key="1">
    <source>
        <dbReference type="EMBL" id="MBB6555965.1"/>
    </source>
</evidence>
<reference evidence="1 2" key="1">
    <citation type="submission" date="2020-08" db="EMBL/GenBank/DDBJ databases">
        <title>Sequencing the genomes of 1000 actinobacteria strains.</title>
        <authorList>
            <person name="Klenk H.-P."/>
        </authorList>
    </citation>
    <scope>NUCLEOTIDE SEQUENCE [LARGE SCALE GENOMIC DNA]</scope>
    <source>
        <strain evidence="1 2">DSM 43768</strain>
    </source>
</reference>
<dbReference type="AlphaFoldDB" id="A0A7X0P643"/>